<dbReference type="SUPFAM" id="SSF56672">
    <property type="entry name" value="DNA/RNA polymerases"/>
    <property type="match status" value="1"/>
</dbReference>
<dbReference type="AlphaFoldDB" id="A0A392T185"/>
<reference evidence="1 2" key="1">
    <citation type="journal article" date="2018" name="Front. Plant Sci.">
        <title>Red Clover (Trifolium pratense) and Zigzag Clover (T. medium) - A Picture of Genomic Similarities and Differences.</title>
        <authorList>
            <person name="Dluhosova J."/>
            <person name="Istvanek J."/>
            <person name="Nedelnik J."/>
            <person name="Repkova J."/>
        </authorList>
    </citation>
    <scope>NUCLEOTIDE SEQUENCE [LARGE SCALE GENOMIC DNA]</scope>
    <source>
        <strain evidence="2">cv. 10/8</strain>
        <tissue evidence="1">Leaf</tissue>
    </source>
</reference>
<organism evidence="1 2">
    <name type="scientific">Trifolium medium</name>
    <dbReference type="NCBI Taxonomy" id="97028"/>
    <lineage>
        <taxon>Eukaryota</taxon>
        <taxon>Viridiplantae</taxon>
        <taxon>Streptophyta</taxon>
        <taxon>Embryophyta</taxon>
        <taxon>Tracheophyta</taxon>
        <taxon>Spermatophyta</taxon>
        <taxon>Magnoliopsida</taxon>
        <taxon>eudicotyledons</taxon>
        <taxon>Gunneridae</taxon>
        <taxon>Pentapetalae</taxon>
        <taxon>rosids</taxon>
        <taxon>fabids</taxon>
        <taxon>Fabales</taxon>
        <taxon>Fabaceae</taxon>
        <taxon>Papilionoideae</taxon>
        <taxon>50 kb inversion clade</taxon>
        <taxon>NPAAA clade</taxon>
        <taxon>Hologalegina</taxon>
        <taxon>IRL clade</taxon>
        <taxon>Trifolieae</taxon>
        <taxon>Trifolium</taxon>
    </lineage>
</organism>
<evidence type="ECO:0000313" key="2">
    <source>
        <dbReference type="Proteomes" id="UP000265520"/>
    </source>
</evidence>
<protein>
    <submittedName>
        <fullName evidence="1">Uncharacterized protein</fullName>
    </submittedName>
</protein>
<dbReference type="Proteomes" id="UP000265520">
    <property type="component" value="Unassembled WGS sequence"/>
</dbReference>
<keyword evidence="2" id="KW-1185">Reference proteome</keyword>
<name>A0A392T185_9FABA</name>
<evidence type="ECO:0000313" key="1">
    <source>
        <dbReference type="EMBL" id="MCI54244.1"/>
    </source>
</evidence>
<dbReference type="EMBL" id="LXQA010476293">
    <property type="protein sequence ID" value="MCI54244.1"/>
    <property type="molecule type" value="Genomic_DNA"/>
</dbReference>
<feature type="non-terminal residue" evidence="1">
    <location>
        <position position="1"/>
    </location>
</feature>
<proteinExistence type="predicted"/>
<sequence length="31" mass="3532">GMGVSMDKAKVEMVLQWPPPMNLKQLRGFWG</sequence>
<dbReference type="InterPro" id="IPR043502">
    <property type="entry name" value="DNA/RNA_pol_sf"/>
</dbReference>
<comment type="caution">
    <text evidence="1">The sequence shown here is derived from an EMBL/GenBank/DDBJ whole genome shotgun (WGS) entry which is preliminary data.</text>
</comment>
<accession>A0A392T185</accession>